<dbReference type="InterPro" id="IPR049939">
    <property type="entry name" value="NifE-like"/>
</dbReference>
<accession>A0A6N3FCM5</accession>
<feature type="domain" description="Nitrogenase/oxidoreductase component 1" evidence="1">
    <location>
        <begin position="16"/>
        <end position="306"/>
    </location>
</feature>
<protein>
    <submittedName>
        <fullName evidence="2">Light-independent protochlorophyllide reductase subunit B</fullName>
        <ecNumber evidence="2">1.3.7.7</ecNumber>
    </submittedName>
</protein>
<dbReference type="PANTHER" id="PTHR42956">
    <property type="entry name" value="NITROGENASE IRON-MOLYBDENUM COFACTOR BIOSYNTHESIS PROTEIN NIFE"/>
    <property type="match status" value="1"/>
</dbReference>
<evidence type="ECO:0000259" key="1">
    <source>
        <dbReference type="Pfam" id="PF00148"/>
    </source>
</evidence>
<name>A0A6N3FCM5_9FIRM</name>
<keyword evidence="2" id="KW-0560">Oxidoreductase</keyword>
<dbReference type="Pfam" id="PF00148">
    <property type="entry name" value="Oxidored_nitro"/>
    <property type="match status" value="1"/>
</dbReference>
<sequence length="472" mass="52443">MAGNSWFNHNECLQSCALAGAAAMAAGITDAYIVANGPTWCYFYAMKVTDRPGLNLGQRFLCTYPSNGAIVFGTEKELLQTLADLTKLPKAPGLVLVENSCAFSLIGDDLSSIVSESDLTCPILTMDSGGTLGDFWAGYRKALLDLLKLVDFQNVEKSADTKKNGKVHNEECGQENGNDRMTKSQYTVNLIGCSVTYYNEIDDLAELERLLKIVGIDVNLILAVNHNMADLKCLSQADLNVVIHPELSHEVAEWLLKKLAMPYIEPVLPYGLEGTLTWAHEIVTALMKQAHAAGSQADESDTLTKSDDRDEAQIEIRLKPLTDLIQSEKARQFERTKEIQRLCGEPWFDSVLVSAPSSVVRGMERALNDEWLDAGQFTYVVHDDSKSNPDYYSYVQGHDWQAALQTGENGLLLGSDQERRLCVPDKHIAYQTISNPEPAEIVLAERPFMGIRGHRHMQEIIWNLYIHSLENG</sequence>
<dbReference type="EC" id="1.3.7.7" evidence="2"/>
<proteinExistence type="predicted"/>
<dbReference type="PANTHER" id="PTHR42956:SF1">
    <property type="entry name" value="NITROGENASE IRON-MOLYBDENUM COFACTOR BIOSYNTHESIS PROTEIN NIFE"/>
    <property type="match status" value="1"/>
</dbReference>
<dbReference type="GO" id="GO:0016491">
    <property type="term" value="F:oxidoreductase activity"/>
    <property type="evidence" value="ECO:0007669"/>
    <property type="project" value="UniProtKB-KW"/>
</dbReference>
<dbReference type="EMBL" id="CACRUX010000098">
    <property type="protein sequence ID" value="VYU49907.1"/>
    <property type="molecule type" value="Genomic_DNA"/>
</dbReference>
<dbReference type="SUPFAM" id="SSF53807">
    <property type="entry name" value="Helical backbone' metal receptor"/>
    <property type="match status" value="1"/>
</dbReference>
<dbReference type="AlphaFoldDB" id="A0A6N3FCM5"/>
<dbReference type="InterPro" id="IPR000510">
    <property type="entry name" value="Nase/OxRdtase_comp1"/>
</dbReference>
<organism evidence="2">
    <name type="scientific">Veillonella ratti</name>
    <dbReference type="NCBI Taxonomy" id="103892"/>
    <lineage>
        <taxon>Bacteria</taxon>
        <taxon>Bacillati</taxon>
        <taxon>Bacillota</taxon>
        <taxon>Negativicutes</taxon>
        <taxon>Veillonellales</taxon>
        <taxon>Veillonellaceae</taxon>
        <taxon>Veillonella</taxon>
    </lineage>
</organism>
<reference evidence="2" key="1">
    <citation type="submission" date="2019-11" db="EMBL/GenBank/DDBJ databases">
        <authorList>
            <person name="Feng L."/>
        </authorList>
    </citation>
    <scope>NUCLEOTIDE SEQUENCE</scope>
    <source>
        <strain evidence="2">VrattiLFYP33</strain>
    </source>
</reference>
<gene>
    <name evidence="2" type="primary">chlB</name>
    <name evidence="2" type="ORF">VRLFYP33_02266</name>
</gene>
<dbReference type="Gene3D" id="3.40.50.1980">
    <property type="entry name" value="Nitrogenase molybdenum iron protein domain"/>
    <property type="match status" value="2"/>
</dbReference>
<evidence type="ECO:0000313" key="2">
    <source>
        <dbReference type="EMBL" id="VYU49907.1"/>
    </source>
</evidence>
<dbReference type="RefSeq" id="WP_021842465.1">
    <property type="nucleotide sequence ID" value="NZ_CACRUX010000098.1"/>
</dbReference>